<evidence type="ECO:0000313" key="2">
    <source>
        <dbReference type="Proteomes" id="UP000732399"/>
    </source>
</evidence>
<proteinExistence type="predicted"/>
<organism evidence="1 2">
    <name type="scientific">Sphingomonas corticis</name>
    <dbReference type="NCBI Taxonomy" id="2722791"/>
    <lineage>
        <taxon>Bacteria</taxon>
        <taxon>Pseudomonadati</taxon>
        <taxon>Pseudomonadota</taxon>
        <taxon>Alphaproteobacteria</taxon>
        <taxon>Sphingomonadales</taxon>
        <taxon>Sphingomonadaceae</taxon>
        <taxon>Sphingomonas</taxon>
    </lineage>
</organism>
<dbReference type="RefSeq" id="WP_168135604.1">
    <property type="nucleotide sequence ID" value="NZ_JAAVJH010000012.1"/>
</dbReference>
<reference evidence="1 2" key="1">
    <citation type="submission" date="2020-03" db="EMBL/GenBank/DDBJ databases">
        <authorList>
            <person name="Wang L."/>
            <person name="He N."/>
            <person name="Li Y."/>
            <person name="Fang Y."/>
            <person name="Zhang F."/>
        </authorList>
    </citation>
    <scope>NUCLEOTIDE SEQUENCE [LARGE SCALE GENOMIC DNA]</scope>
    <source>
        <strain evidence="1 2">36D10-4-7</strain>
    </source>
</reference>
<name>A0ABX1CUG1_9SPHN</name>
<evidence type="ECO:0000313" key="1">
    <source>
        <dbReference type="EMBL" id="NJR80047.1"/>
    </source>
</evidence>
<keyword evidence="2" id="KW-1185">Reference proteome</keyword>
<comment type="caution">
    <text evidence="1">The sequence shown here is derived from an EMBL/GenBank/DDBJ whole genome shotgun (WGS) entry which is preliminary data.</text>
</comment>
<sequence length="468" mass="51040">MFIGTHRNFDAAQILDHVRTLFAPGDVGNGTPIPDALAAALAADARAAGVDARQILTKTHEDLVDTAVELIVALQSGKGEFEMPFGTSARSLHKGSVTLNGSTYVLDAGRPGLHALEETRRDAHGPNLQLLHRLIERKTRKLACRRLGLPTPRKIVDVDERNTLQFAPSPDAGGAVLQCFTLGMGAIRFCSVLPEQVGEMADQIVADMRAFWKRRVEIGGQAAEIRRLADAGIVRECGPDAPLKVHALSIDISTQRDVEKPSFYVEYLGVDEALRSGTVIDYVSTSHPRAGEDLTRIPWLQRLRSAELDELRSLGADGRIDDVAAAIAAAAPGGAAAVLSRLAKEYDTFISFETSSGPFHATLYWRDGVIRAEAEVANRLDLNREVLELERVKLPEMVEGALVGRKLRDVAQLPFDCDCVIEDAEEIRDEALRLRLDIGIALADCATGRIWPQPHDFDDRAWKRAGAA</sequence>
<gene>
    <name evidence="1" type="ORF">HBH26_15795</name>
</gene>
<protein>
    <submittedName>
        <fullName evidence="1">Uncharacterized protein</fullName>
    </submittedName>
</protein>
<dbReference type="EMBL" id="JAAVJH010000012">
    <property type="protein sequence ID" value="NJR80047.1"/>
    <property type="molecule type" value="Genomic_DNA"/>
</dbReference>
<accession>A0ABX1CUG1</accession>
<dbReference type="Proteomes" id="UP000732399">
    <property type="component" value="Unassembled WGS sequence"/>
</dbReference>